<evidence type="ECO:0000256" key="2">
    <source>
        <dbReference type="ARBA" id="ARBA00023015"/>
    </source>
</evidence>
<dbReference type="Pfam" id="PF13977">
    <property type="entry name" value="TetR_C_6"/>
    <property type="match status" value="1"/>
</dbReference>
<dbReference type="GO" id="GO:0000976">
    <property type="term" value="F:transcription cis-regulatory region binding"/>
    <property type="evidence" value="ECO:0007669"/>
    <property type="project" value="TreeGrafter"/>
</dbReference>
<dbReference type="PANTHER" id="PTHR30055:SF234">
    <property type="entry name" value="HTH-TYPE TRANSCRIPTIONAL REGULATOR BETI"/>
    <property type="match status" value="1"/>
</dbReference>
<dbReference type="SUPFAM" id="SSF46689">
    <property type="entry name" value="Homeodomain-like"/>
    <property type="match status" value="1"/>
</dbReference>
<feature type="domain" description="HTH tetR-type" evidence="6">
    <location>
        <begin position="14"/>
        <end position="74"/>
    </location>
</feature>
<dbReference type="InterPro" id="IPR001647">
    <property type="entry name" value="HTH_TetR"/>
</dbReference>
<feature type="DNA-binding region" description="H-T-H motif" evidence="5">
    <location>
        <begin position="37"/>
        <end position="56"/>
    </location>
</feature>
<dbReference type="Proteomes" id="UP000199352">
    <property type="component" value="Unassembled WGS sequence"/>
</dbReference>
<dbReference type="InterPro" id="IPR036271">
    <property type="entry name" value="Tet_transcr_reg_TetR-rel_C_sf"/>
</dbReference>
<dbReference type="EMBL" id="FOFR01000016">
    <property type="protein sequence ID" value="SER82698.1"/>
    <property type="molecule type" value="Genomic_DNA"/>
</dbReference>
<evidence type="ECO:0000256" key="4">
    <source>
        <dbReference type="ARBA" id="ARBA00023163"/>
    </source>
</evidence>
<organism evidence="7 8">
    <name type="scientific">Lentzea xinjiangensis</name>
    <dbReference type="NCBI Taxonomy" id="402600"/>
    <lineage>
        <taxon>Bacteria</taxon>
        <taxon>Bacillati</taxon>
        <taxon>Actinomycetota</taxon>
        <taxon>Actinomycetes</taxon>
        <taxon>Pseudonocardiales</taxon>
        <taxon>Pseudonocardiaceae</taxon>
        <taxon>Lentzea</taxon>
    </lineage>
</organism>
<keyword evidence="1" id="KW-0678">Repressor</keyword>
<keyword evidence="3 5" id="KW-0238">DNA-binding</keyword>
<evidence type="ECO:0000256" key="3">
    <source>
        <dbReference type="ARBA" id="ARBA00023125"/>
    </source>
</evidence>
<protein>
    <submittedName>
        <fullName evidence="7">Transcriptional regulator, TetR family</fullName>
    </submittedName>
</protein>
<dbReference type="GO" id="GO:0003700">
    <property type="term" value="F:DNA-binding transcription factor activity"/>
    <property type="evidence" value="ECO:0007669"/>
    <property type="project" value="TreeGrafter"/>
</dbReference>
<accession>A0A1H9SCP7</accession>
<dbReference type="SUPFAM" id="SSF48498">
    <property type="entry name" value="Tetracyclin repressor-like, C-terminal domain"/>
    <property type="match status" value="1"/>
</dbReference>
<evidence type="ECO:0000313" key="7">
    <source>
        <dbReference type="EMBL" id="SER82698.1"/>
    </source>
</evidence>
<keyword evidence="8" id="KW-1185">Reference proteome</keyword>
<dbReference type="AlphaFoldDB" id="A0A1H9SCP7"/>
<keyword evidence="2" id="KW-0805">Transcription regulation</keyword>
<dbReference type="Gene3D" id="1.10.357.10">
    <property type="entry name" value="Tetracycline Repressor, domain 2"/>
    <property type="match status" value="1"/>
</dbReference>
<gene>
    <name evidence="7" type="ORF">SAMN05216188_11635</name>
</gene>
<dbReference type="InterPro" id="IPR039538">
    <property type="entry name" value="BetI_C"/>
</dbReference>
<evidence type="ECO:0000313" key="8">
    <source>
        <dbReference type="Proteomes" id="UP000199352"/>
    </source>
</evidence>
<keyword evidence="4" id="KW-0804">Transcription</keyword>
<sequence length="194" mass="21534">MWHSWPVPKRVDHEERRREITEAVWRIATAEGLAAVTLRRVAAEAGISMNLVQYYFTSKEKMIRYGLERVIEVAVARMSAELEAVRESGDSRAVVRAAIVGMLPVDDVTRHTSAVYYAYLLHAITDEEIRSIVSGIPRQLAPRLAHRVPGADPLVELESLIALASGLAVGVLVGSYTAEEAVAFVDHRLDRLYA</sequence>
<dbReference type="Pfam" id="PF00440">
    <property type="entry name" value="TetR_N"/>
    <property type="match status" value="1"/>
</dbReference>
<dbReference type="STRING" id="402600.SAMN05216188_11635"/>
<proteinExistence type="predicted"/>
<evidence type="ECO:0000256" key="1">
    <source>
        <dbReference type="ARBA" id="ARBA00022491"/>
    </source>
</evidence>
<evidence type="ECO:0000256" key="5">
    <source>
        <dbReference type="PROSITE-ProRule" id="PRU00335"/>
    </source>
</evidence>
<dbReference type="InterPro" id="IPR050109">
    <property type="entry name" value="HTH-type_TetR-like_transc_reg"/>
</dbReference>
<name>A0A1H9SCP7_9PSEU</name>
<evidence type="ECO:0000259" key="6">
    <source>
        <dbReference type="PROSITE" id="PS50977"/>
    </source>
</evidence>
<dbReference type="PANTHER" id="PTHR30055">
    <property type="entry name" value="HTH-TYPE TRANSCRIPTIONAL REGULATOR RUTR"/>
    <property type="match status" value="1"/>
</dbReference>
<reference evidence="8" key="1">
    <citation type="submission" date="2016-10" db="EMBL/GenBank/DDBJ databases">
        <authorList>
            <person name="Varghese N."/>
            <person name="Submissions S."/>
        </authorList>
    </citation>
    <scope>NUCLEOTIDE SEQUENCE [LARGE SCALE GENOMIC DNA]</scope>
    <source>
        <strain evidence="8">CGMCC 4.3525</strain>
    </source>
</reference>
<dbReference type="PROSITE" id="PS50977">
    <property type="entry name" value="HTH_TETR_2"/>
    <property type="match status" value="1"/>
</dbReference>
<dbReference type="InterPro" id="IPR009057">
    <property type="entry name" value="Homeodomain-like_sf"/>
</dbReference>